<keyword evidence="2" id="KW-1185">Reference proteome</keyword>
<name>A0A081CDK9_PSEA2</name>
<protein>
    <submittedName>
        <fullName evidence="1">Uncharacterized protein</fullName>
    </submittedName>
</protein>
<evidence type="ECO:0000313" key="1">
    <source>
        <dbReference type="EMBL" id="GAK64755.1"/>
    </source>
</evidence>
<dbReference type="RefSeq" id="XP_014657098.1">
    <property type="nucleotide sequence ID" value="XM_014801612.1"/>
</dbReference>
<reference evidence="2" key="1">
    <citation type="journal article" date="2014" name="Genome Announc.">
        <title>Draft Genome Sequence of the Yeast Pseudozyma antarctica Type Strain JCM10317, a Producer of the Glycolipid Biosurfactants, Mannosylerythritol Lipids.</title>
        <authorList>
            <person name="Saika A."/>
            <person name="Koike H."/>
            <person name="Hori T."/>
            <person name="Fukuoka T."/>
            <person name="Sato S."/>
            <person name="Habe H."/>
            <person name="Kitamoto D."/>
            <person name="Morita T."/>
        </authorList>
    </citation>
    <scope>NUCLEOTIDE SEQUENCE [LARGE SCALE GENOMIC DNA]</scope>
    <source>
        <strain evidence="2">JCM 10317</strain>
    </source>
</reference>
<sequence>MLFFACFLLFAVGALAGGSSSRPSPDVVRSYRNLHRELLAPINLYSPQPQTIAPLGPPWKGRNKLANMQNYIRNVYNHEAYIDPEAGAVLTRLRGNMQWILNNRNHPRIGDYQRSLVAVMEEASAQAKHDMQNGLHPVNVRAQHLDPIRSLSNKVSGVVDLFGEGRSELMNSHLGQAERDRFANAFEVLFSEKHLLSSATRLATTVPRLH</sequence>
<dbReference type="OrthoDB" id="2549016at2759"/>
<dbReference type="Proteomes" id="UP000053758">
    <property type="component" value="Unassembled WGS sequence"/>
</dbReference>
<accession>A0A081CDK9</accession>
<dbReference type="AlphaFoldDB" id="A0A081CDK9"/>
<dbReference type="HOGENOM" id="CLU_1288744_0_0_1"/>
<dbReference type="GeneID" id="26303845"/>
<proteinExistence type="predicted"/>
<evidence type="ECO:0000313" key="2">
    <source>
        <dbReference type="Proteomes" id="UP000053758"/>
    </source>
</evidence>
<dbReference type="EMBL" id="DF830073">
    <property type="protein sequence ID" value="GAK64755.1"/>
    <property type="molecule type" value="Genomic_DNA"/>
</dbReference>
<gene>
    <name evidence="1" type="ORF">PAN0_006d2970</name>
</gene>
<organism evidence="1 2">
    <name type="scientific">Pseudozyma antarctica</name>
    <name type="common">Yeast</name>
    <name type="synonym">Candida antarctica</name>
    <dbReference type="NCBI Taxonomy" id="84753"/>
    <lineage>
        <taxon>Eukaryota</taxon>
        <taxon>Fungi</taxon>
        <taxon>Dikarya</taxon>
        <taxon>Basidiomycota</taxon>
        <taxon>Ustilaginomycotina</taxon>
        <taxon>Ustilaginomycetes</taxon>
        <taxon>Ustilaginales</taxon>
        <taxon>Ustilaginaceae</taxon>
        <taxon>Moesziomyces</taxon>
    </lineage>
</organism>